<sequence length="531" mass="60146">MIWAPSLQAVLAHLVDPFCIVIAWPSRCIPCPTEEQQGAYHQQHLHNSEPRSGAITIFFQLLQYPDPSGNKQQDQQRCHALLSDPLYQHLQRIPNHHVTLQNYQAAPFHAKYCIHIQSRKRTMPPRTSAPPTILPSSELWVQRWAVSAARQRPFARHFGRWPRKTKRGRSPAHAFRYRSANAQGGQPPQRLRSQYPAAGTFQGRPHTAGQRPDHRPARRGGVGQRLQGSMVGLQIGLHRWRQRSLGDHLLQPGQQGGQGLGLLLAGYRLLLLAPGRALHELKAVNIPPNGNAHRGHLLRLLLLLGGERHPFPLDPRLGQGQRPVQHLVTHRIDERLHMVGPDQPYRHHGMRACLDERRRHISRQRHVEGRTGESHRVQRADRQRAGYLRKRLHPLRYIQGQRDRLIRTNIRLHGAGQQTIRGHLDVLRVAIELMVDPAGPRWLLQLPGRNLGLAQQIGGLDGRIAGHGDEFGDKGSHRGLLGDDRVSSVAADPPCQLQGCKRQDPGRPGWRRIWGGLWPLTNKTKPRRSEA</sequence>
<dbReference type="EMBL" id="KX364409">
    <property type="protein sequence ID" value="AOZ60571.1"/>
    <property type="molecule type" value="Genomic_DNA"/>
</dbReference>
<feature type="region of interest" description="Disordered" evidence="1">
    <location>
        <begin position="199"/>
        <end position="224"/>
    </location>
</feature>
<name>A0A1I9S1X9_AERSS</name>
<organism evidence="2">
    <name type="scientific">Aeromonas salmonicida subsp. salmonicida</name>
    <dbReference type="NCBI Taxonomy" id="29491"/>
    <lineage>
        <taxon>Bacteria</taxon>
        <taxon>Pseudomonadati</taxon>
        <taxon>Pseudomonadota</taxon>
        <taxon>Gammaproteobacteria</taxon>
        <taxon>Aeromonadales</taxon>
        <taxon>Aeromonadaceae</taxon>
        <taxon>Aeromonas</taxon>
    </lineage>
</organism>
<geneLocation type="plasmid" evidence="2">
    <name>pAsa8</name>
</geneLocation>
<proteinExistence type="predicted"/>
<protein>
    <submittedName>
        <fullName evidence="2">Uncharacterized protein</fullName>
    </submittedName>
</protein>
<accession>A0A1I9S1X9</accession>
<reference evidence="2" key="1">
    <citation type="journal article" date="2016" name="Sci. Rep.">
        <title>Diversity of antibiotic-resistance genes in Canadian isolates of Aeromonas salmonicida subsp. salmonicida: dominance of pSN254b and discovery of pAsa8.</title>
        <authorList>
            <person name="Trudel M.V."/>
            <person name="Vincent A.T."/>
            <person name="Attere S.A."/>
            <person name="Labbe M."/>
            <person name="Derome N."/>
            <person name="Culley A.I."/>
            <person name="Charette S.J."/>
        </authorList>
    </citation>
    <scope>NUCLEOTIDE SEQUENCE</scope>
    <source>
        <strain evidence="2">M16474-11</strain>
        <plasmid evidence="2">pAsa8</plasmid>
    </source>
</reference>
<evidence type="ECO:0000313" key="2">
    <source>
        <dbReference type="EMBL" id="AOZ60571.1"/>
    </source>
</evidence>
<dbReference type="AlphaFoldDB" id="A0A1I9S1X9"/>
<keyword evidence="2" id="KW-0614">Plasmid</keyword>
<evidence type="ECO:0000256" key="1">
    <source>
        <dbReference type="SAM" id="MobiDB-lite"/>
    </source>
</evidence>